<dbReference type="AlphaFoldDB" id="A0A833N4E2"/>
<evidence type="ECO:0000313" key="2">
    <source>
        <dbReference type="Proteomes" id="UP000442694"/>
    </source>
</evidence>
<dbReference type="Proteomes" id="UP000442694">
    <property type="component" value="Unassembled WGS sequence"/>
</dbReference>
<name>A0A833N4E2_9BACT</name>
<protein>
    <submittedName>
        <fullName evidence="1">Uncharacterized protein</fullName>
    </submittedName>
</protein>
<dbReference type="EMBL" id="WFLN01000006">
    <property type="protein sequence ID" value="KAB8030741.1"/>
    <property type="molecule type" value="Genomic_DNA"/>
</dbReference>
<evidence type="ECO:0000313" key="1">
    <source>
        <dbReference type="EMBL" id="KAB8030741.1"/>
    </source>
</evidence>
<sequence length="252" mass="29803">MLNILKCYLGKDNYVDNIICPFFPSIKNSKYIKENDYLSSLKVIKIYEKILPWADNQELIHIYENLSRIIKETLTPTGTLYFTLSSYYSENNRITNYLKLWKQLKKDGDDISFYEKINASEEIKTMDDKGKVVYSAMCSITKDHIEEFIMRNVHREYYNKSFYLSTRDIHLKDEFLNIYNIDNLSTIEYVCRQGDIYFLISGETHNGIYGLDIFGETEKIDLIYEKIMQDNPKLNIVNLSELTLEKIFSIPK</sequence>
<accession>A0A833N4E2</accession>
<keyword evidence="2" id="KW-1185">Reference proteome</keyword>
<reference evidence="1 2" key="1">
    <citation type="submission" date="2019-10" db="EMBL/GenBank/DDBJ databases">
        <title>New genus of Silvanigrellaceae.</title>
        <authorList>
            <person name="Pitt A."/>
            <person name="Hahn M.W."/>
        </authorList>
    </citation>
    <scope>NUCLEOTIDE SEQUENCE [LARGE SCALE GENOMIC DNA]</scope>
    <source>
        <strain evidence="1 2">33A1-SZDP</strain>
    </source>
</reference>
<dbReference type="RefSeq" id="WP_152212669.1">
    <property type="nucleotide sequence ID" value="NZ_WFLN01000006.1"/>
</dbReference>
<proteinExistence type="predicted"/>
<organism evidence="1 2">
    <name type="scientific">Fluviispira multicolorata</name>
    <dbReference type="NCBI Taxonomy" id="2654512"/>
    <lineage>
        <taxon>Bacteria</taxon>
        <taxon>Pseudomonadati</taxon>
        <taxon>Bdellovibrionota</taxon>
        <taxon>Oligoflexia</taxon>
        <taxon>Silvanigrellales</taxon>
        <taxon>Silvanigrellaceae</taxon>
        <taxon>Fluviispira</taxon>
    </lineage>
</organism>
<comment type="caution">
    <text evidence="1">The sequence shown here is derived from an EMBL/GenBank/DDBJ whole genome shotgun (WGS) entry which is preliminary data.</text>
</comment>
<gene>
    <name evidence="1" type="ORF">GCL57_07145</name>
</gene>